<dbReference type="Pfam" id="PF01751">
    <property type="entry name" value="Toprim"/>
    <property type="match status" value="1"/>
</dbReference>
<dbReference type="SMART" id="SM00437">
    <property type="entry name" value="TOP1Ac"/>
    <property type="match status" value="1"/>
</dbReference>
<keyword evidence="17" id="KW-1185">Reference proteome</keyword>
<dbReference type="STRING" id="161398.PP2015_2523"/>
<dbReference type="SUPFAM" id="SSF56712">
    <property type="entry name" value="Prokaryotic type I DNA topoisomerase"/>
    <property type="match status" value="1"/>
</dbReference>
<dbReference type="GO" id="GO:0046872">
    <property type="term" value="F:metal ion binding"/>
    <property type="evidence" value="ECO:0007669"/>
    <property type="project" value="UniProtKB-KW"/>
</dbReference>
<dbReference type="InterPro" id="IPR005738">
    <property type="entry name" value="TopoIII"/>
</dbReference>
<evidence type="ECO:0000256" key="13">
    <source>
        <dbReference type="SAM" id="MobiDB-lite"/>
    </source>
</evidence>
<dbReference type="PROSITE" id="PS50880">
    <property type="entry name" value="TOPRIM"/>
    <property type="match status" value="1"/>
</dbReference>
<evidence type="ECO:0000313" key="16">
    <source>
        <dbReference type="EMBL" id="ALO43013.1"/>
    </source>
</evidence>
<dbReference type="PROSITE" id="PS00396">
    <property type="entry name" value="TOPO_IA_1"/>
    <property type="match status" value="1"/>
</dbReference>
<feature type="region of interest" description="Disordered" evidence="13">
    <location>
        <begin position="269"/>
        <end position="292"/>
    </location>
</feature>
<keyword evidence="8 16" id="KW-0413">Isomerase</keyword>
<dbReference type="InterPro" id="IPR013497">
    <property type="entry name" value="Topo_IA_cen"/>
</dbReference>
<dbReference type="NCBIfam" id="NF005829">
    <property type="entry name" value="PRK07726.1"/>
    <property type="match status" value="1"/>
</dbReference>
<dbReference type="InterPro" id="IPR003602">
    <property type="entry name" value="Topo_IA_DNA-bd_dom"/>
</dbReference>
<proteinExistence type="inferred from homology"/>
<dbReference type="Pfam" id="PF01131">
    <property type="entry name" value="Topoisom_bac"/>
    <property type="match status" value="1"/>
</dbReference>
<dbReference type="EC" id="5.6.2.1" evidence="3"/>
<dbReference type="SMART" id="SM00493">
    <property type="entry name" value="TOPRIM"/>
    <property type="match status" value="1"/>
</dbReference>
<evidence type="ECO:0000256" key="10">
    <source>
        <dbReference type="ARBA" id="ARBA00031985"/>
    </source>
</evidence>
<dbReference type="InterPro" id="IPR013825">
    <property type="entry name" value="Topo_IA_cen_sub2"/>
</dbReference>
<protein>
    <recommendedName>
        <fullName evidence="3">DNA topoisomerase</fullName>
        <ecNumber evidence="3">5.6.2.1</ecNumber>
    </recommendedName>
    <alternativeName>
        <fullName evidence="12">Omega-protein</fullName>
    </alternativeName>
    <alternativeName>
        <fullName evidence="11">Relaxing enzyme</fullName>
    </alternativeName>
    <alternativeName>
        <fullName evidence="9">Swivelase</fullName>
    </alternativeName>
    <alternativeName>
        <fullName evidence="10">Untwisting enzyme</fullName>
    </alternativeName>
</protein>
<keyword evidence="5" id="KW-0460">Magnesium</keyword>
<dbReference type="Gene3D" id="3.40.50.140">
    <property type="match status" value="1"/>
</dbReference>
<dbReference type="AlphaFoldDB" id="A0A0S2K4L2"/>
<evidence type="ECO:0000259" key="15">
    <source>
        <dbReference type="PROSITE" id="PS52039"/>
    </source>
</evidence>
<dbReference type="Gene3D" id="2.70.20.10">
    <property type="entry name" value="Topoisomerase I, domain 3"/>
    <property type="match status" value="1"/>
</dbReference>
<evidence type="ECO:0000256" key="1">
    <source>
        <dbReference type="ARBA" id="ARBA00000213"/>
    </source>
</evidence>
<dbReference type="GO" id="GO:0006310">
    <property type="term" value="P:DNA recombination"/>
    <property type="evidence" value="ECO:0007669"/>
    <property type="project" value="TreeGrafter"/>
</dbReference>
<dbReference type="PANTHER" id="PTHR11390">
    <property type="entry name" value="PROKARYOTIC DNA TOPOISOMERASE"/>
    <property type="match status" value="1"/>
</dbReference>
<evidence type="ECO:0000256" key="2">
    <source>
        <dbReference type="ARBA" id="ARBA00009446"/>
    </source>
</evidence>
<keyword evidence="6" id="KW-0799">Topoisomerase</keyword>
<dbReference type="OrthoDB" id="9806424at2"/>
<dbReference type="InterPro" id="IPR023406">
    <property type="entry name" value="Topo_IA_AS"/>
</dbReference>
<dbReference type="Gene3D" id="1.10.290.10">
    <property type="entry name" value="Topoisomerase I, domain 4"/>
    <property type="match status" value="1"/>
</dbReference>
<dbReference type="CDD" id="cd03362">
    <property type="entry name" value="TOPRIM_TopoIA_TopoIII"/>
    <property type="match status" value="1"/>
</dbReference>
<dbReference type="RefSeq" id="WP_058030706.1">
    <property type="nucleotide sequence ID" value="NZ_CP013187.1"/>
</dbReference>
<feature type="domain" description="Toprim" evidence="14">
    <location>
        <begin position="1"/>
        <end position="134"/>
    </location>
</feature>
<evidence type="ECO:0000256" key="12">
    <source>
        <dbReference type="ARBA" id="ARBA00032877"/>
    </source>
</evidence>
<dbReference type="InterPro" id="IPR013824">
    <property type="entry name" value="Topo_IA_cen_sub1"/>
</dbReference>
<accession>A0A0S2K4L2</accession>
<evidence type="ECO:0000259" key="14">
    <source>
        <dbReference type="PROSITE" id="PS50880"/>
    </source>
</evidence>
<reference evidence="16 17" key="1">
    <citation type="submission" date="2015-11" db="EMBL/GenBank/DDBJ databases">
        <authorList>
            <person name="Zhang Y."/>
            <person name="Guo Z."/>
        </authorList>
    </citation>
    <scope>NUCLEOTIDE SEQUENCE [LARGE SCALE GENOMIC DNA]</scope>
    <source>
        <strain evidence="16 17">KCTC 12086</strain>
    </source>
</reference>
<dbReference type="GO" id="GO:0043597">
    <property type="term" value="C:cytoplasmic replication fork"/>
    <property type="evidence" value="ECO:0007669"/>
    <property type="project" value="TreeGrafter"/>
</dbReference>
<keyword evidence="7" id="KW-0238">DNA-binding</keyword>
<dbReference type="InterPro" id="IPR003601">
    <property type="entry name" value="Topo_IA_2"/>
</dbReference>
<evidence type="ECO:0000256" key="5">
    <source>
        <dbReference type="ARBA" id="ARBA00022842"/>
    </source>
</evidence>
<dbReference type="FunFam" id="3.40.50.140:FF:000004">
    <property type="entry name" value="DNA topoisomerase 3"/>
    <property type="match status" value="1"/>
</dbReference>
<feature type="domain" description="Topo IA-type catalytic" evidence="15">
    <location>
        <begin position="155"/>
        <end position="603"/>
    </location>
</feature>
<feature type="region of interest" description="Disordered" evidence="13">
    <location>
        <begin position="625"/>
        <end position="648"/>
    </location>
</feature>
<evidence type="ECO:0000256" key="7">
    <source>
        <dbReference type="ARBA" id="ARBA00023125"/>
    </source>
</evidence>
<dbReference type="NCBIfam" id="TIGR01056">
    <property type="entry name" value="topB"/>
    <property type="match status" value="1"/>
</dbReference>
<dbReference type="InterPro" id="IPR034144">
    <property type="entry name" value="TOPRIM_TopoIII"/>
</dbReference>
<gene>
    <name evidence="16" type="ORF">PP2015_2523</name>
</gene>
<keyword evidence="4" id="KW-0479">Metal-binding</keyword>
<evidence type="ECO:0000256" key="4">
    <source>
        <dbReference type="ARBA" id="ARBA00022723"/>
    </source>
</evidence>
<dbReference type="SMART" id="SM00436">
    <property type="entry name" value="TOP1Bc"/>
    <property type="match status" value="1"/>
</dbReference>
<dbReference type="Proteomes" id="UP000061457">
    <property type="component" value="Chromosome I"/>
</dbReference>
<evidence type="ECO:0000256" key="8">
    <source>
        <dbReference type="ARBA" id="ARBA00023235"/>
    </source>
</evidence>
<dbReference type="CDD" id="cd00186">
    <property type="entry name" value="TOP1Ac"/>
    <property type="match status" value="1"/>
</dbReference>
<evidence type="ECO:0000256" key="3">
    <source>
        <dbReference type="ARBA" id="ARBA00012891"/>
    </source>
</evidence>
<dbReference type="GO" id="GO:0003917">
    <property type="term" value="F:DNA topoisomerase type I (single strand cut, ATP-independent) activity"/>
    <property type="evidence" value="ECO:0007669"/>
    <property type="project" value="UniProtKB-EC"/>
</dbReference>
<dbReference type="InterPro" id="IPR006171">
    <property type="entry name" value="TOPRIM_dom"/>
</dbReference>
<dbReference type="Gene3D" id="1.10.460.10">
    <property type="entry name" value="Topoisomerase I, domain 2"/>
    <property type="match status" value="1"/>
</dbReference>
<dbReference type="PANTHER" id="PTHR11390:SF21">
    <property type="entry name" value="DNA TOPOISOMERASE 3-ALPHA"/>
    <property type="match status" value="1"/>
</dbReference>
<dbReference type="InterPro" id="IPR000380">
    <property type="entry name" value="Topo_IA"/>
</dbReference>
<evidence type="ECO:0000256" key="11">
    <source>
        <dbReference type="ARBA" id="ARBA00032235"/>
    </source>
</evidence>
<organism evidence="16 17">
    <name type="scientific">Pseudoalteromonas phenolica</name>
    <dbReference type="NCBI Taxonomy" id="161398"/>
    <lineage>
        <taxon>Bacteria</taxon>
        <taxon>Pseudomonadati</taxon>
        <taxon>Pseudomonadota</taxon>
        <taxon>Gammaproteobacteria</taxon>
        <taxon>Alteromonadales</taxon>
        <taxon>Pseudoalteromonadaceae</taxon>
        <taxon>Pseudoalteromonas</taxon>
    </lineage>
</organism>
<dbReference type="EMBL" id="CP013187">
    <property type="protein sequence ID" value="ALO43013.1"/>
    <property type="molecule type" value="Genomic_DNA"/>
</dbReference>
<dbReference type="InterPro" id="IPR013826">
    <property type="entry name" value="Topo_IA_cen_sub3"/>
</dbReference>
<dbReference type="FunFam" id="1.10.290.10:FF:000004">
    <property type="entry name" value="DNA topoisomerase 3"/>
    <property type="match status" value="1"/>
</dbReference>
<evidence type="ECO:0000313" key="17">
    <source>
        <dbReference type="Proteomes" id="UP000061457"/>
    </source>
</evidence>
<sequence length="648" mass="71995">MKLYIAEKPSLGRAIANALPKPHKNNDGFIEAANGDIVTWCIGHLLEQAEPEAYDPKFKKWAIADLPIVPEQWQLVAKSKTKKQFNTVKKLIKSAETIVNAGDPDREGQLLIDEMINFCGATKAQKEQTLRCLISDLNPSAVKQAINNLKPNLDFLSLSVSALSRARADWLYGINMTRMSTIKGQQAGYQGVLSIGRVQTPVLGLVVYRDWEIANFVSKPFYEVEAKLNTQAGASYIGKWQPSDACQPYMDEEGRVLVKGLAENVASRVKNQSGEVSKDKSTQSKKSRPLPHSLSTLQIEAAKVFGMNAQSVLDTCQSLYERHKLITYPRSDCRYLPKDHYKERGSVVDAIDTISDKLSAFTGKANLEIKSSAWNDSKVGAHHAIIPTSKKSSGALSQNEQNVYYLIARHYLAQFFEPSVYAEREIHTLIQGGLFTSKFKSLIDKGWEVLFNKQEKGEAELTQLPMLQKGEQVQCVDAQVIEKHTSPPKHFTDATLLAAMTGIARYVTDPEIKKILKETDGIGTEATRAGIIELLFKRQYLQRKGKAIHSTEIGQSVIKALPESVGRPDMTAVWEQSLEQIYQKSQSYNQFMGSVEVHLNRLLQDTQTASFQGLAGKGKASFKRFKKGKRSAGKGKSAVKSPRAKSKA</sequence>
<dbReference type="KEGG" id="pphe:PP2015_2523"/>
<evidence type="ECO:0000256" key="6">
    <source>
        <dbReference type="ARBA" id="ARBA00023029"/>
    </source>
</evidence>
<dbReference type="PATRIC" id="fig|161398.10.peg.2577"/>
<comment type="similarity">
    <text evidence="2">Belongs to the type IA topoisomerase family.</text>
</comment>
<evidence type="ECO:0000256" key="9">
    <source>
        <dbReference type="ARBA" id="ARBA00030003"/>
    </source>
</evidence>
<dbReference type="PROSITE" id="PS52039">
    <property type="entry name" value="TOPO_IA_2"/>
    <property type="match status" value="1"/>
</dbReference>
<dbReference type="GO" id="GO:0006265">
    <property type="term" value="P:DNA topological change"/>
    <property type="evidence" value="ECO:0007669"/>
    <property type="project" value="InterPro"/>
</dbReference>
<dbReference type="GO" id="GO:0003677">
    <property type="term" value="F:DNA binding"/>
    <property type="evidence" value="ECO:0007669"/>
    <property type="project" value="UniProtKB-KW"/>
</dbReference>
<name>A0A0S2K4L2_9GAMM</name>
<dbReference type="InterPro" id="IPR023405">
    <property type="entry name" value="Topo_IA_core_domain"/>
</dbReference>
<comment type="catalytic activity">
    <reaction evidence="1">
        <text>ATP-independent breakage of single-stranded DNA, followed by passage and rejoining.</text>
        <dbReference type="EC" id="5.6.2.1"/>
    </reaction>
</comment>
<dbReference type="PRINTS" id="PR00417">
    <property type="entry name" value="PRTPISMRASEI"/>
</dbReference>
<dbReference type="GO" id="GO:0006281">
    <property type="term" value="P:DNA repair"/>
    <property type="evidence" value="ECO:0007669"/>
    <property type="project" value="TreeGrafter"/>
</dbReference>